<evidence type="ECO:0000313" key="3">
    <source>
        <dbReference type="Proteomes" id="UP000250266"/>
    </source>
</evidence>
<accession>A0A8E2JJ00</accession>
<gene>
    <name evidence="2" type="ORF">K432DRAFT_389507</name>
</gene>
<evidence type="ECO:0000313" key="2">
    <source>
        <dbReference type="EMBL" id="OCK84440.1"/>
    </source>
</evidence>
<evidence type="ECO:0000256" key="1">
    <source>
        <dbReference type="SAM" id="SignalP"/>
    </source>
</evidence>
<protein>
    <submittedName>
        <fullName evidence="2">Uncharacterized protein</fullName>
    </submittedName>
</protein>
<keyword evidence="1" id="KW-0732">Signal</keyword>
<reference evidence="2 3" key="1">
    <citation type="journal article" date="2016" name="Nat. Commun.">
        <title>Ectomycorrhizal ecology is imprinted in the genome of the dominant symbiotic fungus Cenococcum geophilum.</title>
        <authorList>
            <consortium name="DOE Joint Genome Institute"/>
            <person name="Peter M."/>
            <person name="Kohler A."/>
            <person name="Ohm R.A."/>
            <person name="Kuo A."/>
            <person name="Krutzmann J."/>
            <person name="Morin E."/>
            <person name="Arend M."/>
            <person name="Barry K.W."/>
            <person name="Binder M."/>
            <person name="Choi C."/>
            <person name="Clum A."/>
            <person name="Copeland A."/>
            <person name="Grisel N."/>
            <person name="Haridas S."/>
            <person name="Kipfer T."/>
            <person name="LaButti K."/>
            <person name="Lindquist E."/>
            <person name="Lipzen A."/>
            <person name="Maire R."/>
            <person name="Meier B."/>
            <person name="Mihaltcheva S."/>
            <person name="Molinier V."/>
            <person name="Murat C."/>
            <person name="Poggeler S."/>
            <person name="Quandt C.A."/>
            <person name="Sperisen C."/>
            <person name="Tritt A."/>
            <person name="Tisserant E."/>
            <person name="Crous P.W."/>
            <person name="Henrissat B."/>
            <person name="Nehls U."/>
            <person name="Egli S."/>
            <person name="Spatafora J.W."/>
            <person name="Grigoriev I.V."/>
            <person name="Martin F.M."/>
        </authorList>
    </citation>
    <scope>NUCLEOTIDE SEQUENCE [LARGE SCALE GENOMIC DNA]</scope>
    <source>
        <strain evidence="2 3">CBS 459.81</strain>
    </source>
</reference>
<feature type="chain" id="PRO_5034107741" evidence="1">
    <location>
        <begin position="30"/>
        <end position="219"/>
    </location>
</feature>
<organism evidence="2 3">
    <name type="scientific">Lepidopterella palustris CBS 459.81</name>
    <dbReference type="NCBI Taxonomy" id="1314670"/>
    <lineage>
        <taxon>Eukaryota</taxon>
        <taxon>Fungi</taxon>
        <taxon>Dikarya</taxon>
        <taxon>Ascomycota</taxon>
        <taxon>Pezizomycotina</taxon>
        <taxon>Dothideomycetes</taxon>
        <taxon>Pleosporomycetidae</taxon>
        <taxon>Mytilinidiales</taxon>
        <taxon>Argynnaceae</taxon>
        <taxon>Lepidopterella</taxon>
    </lineage>
</organism>
<dbReference type="OrthoDB" id="3941579at2759"/>
<dbReference type="PROSITE" id="PS51257">
    <property type="entry name" value="PROKAR_LIPOPROTEIN"/>
    <property type="match status" value="1"/>
</dbReference>
<dbReference type="EMBL" id="KV744837">
    <property type="protein sequence ID" value="OCK84440.1"/>
    <property type="molecule type" value="Genomic_DNA"/>
</dbReference>
<name>A0A8E2JJ00_9PEZI</name>
<dbReference type="AlphaFoldDB" id="A0A8E2JJ00"/>
<sequence>MPYLRSSAHSSLAILFLGCILVSLPTASATILTLHGCLSFSDGRADRNPAWRDVPYSSLELSCITGYGFVTHSSHGSCIRVCGSVGSMNLLVVDQYTLAADHFVISAGAGLEIAGSDTGNHMVTVTEVDPSGCADIWDGRMFWDHQNPPADSCLHQICEYKYLDKSAKLKFVLVPENLLLLSLLPQMSRTPLLPSGVRSESHRGVSSYGMDMTGMAVML</sequence>
<dbReference type="Proteomes" id="UP000250266">
    <property type="component" value="Unassembled WGS sequence"/>
</dbReference>
<proteinExistence type="predicted"/>
<keyword evidence="3" id="KW-1185">Reference proteome</keyword>
<feature type="signal peptide" evidence="1">
    <location>
        <begin position="1"/>
        <end position="29"/>
    </location>
</feature>